<evidence type="ECO:0000259" key="1">
    <source>
        <dbReference type="PROSITE" id="PS50184"/>
    </source>
</evidence>
<feature type="domain" description="VWFC" evidence="1">
    <location>
        <begin position="32"/>
        <end position="92"/>
    </location>
</feature>
<keyword evidence="3" id="KW-1185">Reference proteome</keyword>
<dbReference type="PROSITE" id="PS50184">
    <property type="entry name" value="VWFC_2"/>
    <property type="match status" value="1"/>
</dbReference>
<evidence type="ECO:0000313" key="2">
    <source>
        <dbReference type="EMBL" id="PIK42192.1"/>
    </source>
</evidence>
<dbReference type="SUPFAM" id="SSF57603">
    <property type="entry name" value="FnI-like domain"/>
    <property type="match status" value="1"/>
</dbReference>
<dbReference type="PROSITE" id="PS01208">
    <property type="entry name" value="VWFC_1"/>
    <property type="match status" value="1"/>
</dbReference>
<organism evidence="2 3">
    <name type="scientific">Stichopus japonicus</name>
    <name type="common">Sea cucumber</name>
    <dbReference type="NCBI Taxonomy" id="307972"/>
    <lineage>
        <taxon>Eukaryota</taxon>
        <taxon>Metazoa</taxon>
        <taxon>Echinodermata</taxon>
        <taxon>Eleutherozoa</taxon>
        <taxon>Echinozoa</taxon>
        <taxon>Holothuroidea</taxon>
        <taxon>Aspidochirotacea</taxon>
        <taxon>Aspidochirotida</taxon>
        <taxon>Stichopodidae</taxon>
        <taxon>Apostichopus</taxon>
    </lineage>
</organism>
<dbReference type="Pfam" id="PF00093">
    <property type="entry name" value="VWC"/>
    <property type="match status" value="1"/>
</dbReference>
<sequence>MLAHDINSDRDAKPLLSPVKVNAMEGDINNRNPCSFRGNFLLHLAEIRLDPCTVCTCNNGTTTCEIESCPSESGCDSSEIVIIPQECCPQCPYKMFVEDTTNGYGDTFDFAEGDTKKIRFNLDIAVDRKLTSRIVRGENLWKLSAWVSPNGDGSGQKYSLEDNIFNEKHSAQEYSKPNYPPWVWDKLRYTMSFRGGTCDDYKYFCIKFDQADDPRPTYDLSFTFQAVDEEEARLIDCVPLGECHGLTATDLDWTITEVADPVYGEETAVELDVNVDFTPDSANKKGEGLWRVGMFGSESPDGDGDRYGDVYQTLNEEKATTAKKGTELVIDDIATEFEIGTIGCTEVRYICVEFAQGDDPDPPFTMNVESSRGDTSTTSLVTCKEHECSARAIFNTLVPDLTGDFPAIENRVNTIRMNLDAITDKDRSTKVPGEELWELGTFFNARPNGKGPRIQPQDQILNPFQQGIDLVEDGDLEFTGIDFQTDLTGVVCSDIPFICFELKKNAAASIDYLFGTNPTQDPFVECVDFSKYCKGVIYNGILWDREVPDHTPGDPVPLTINAAIEVDPVSRGLSGNGLYEMSVFVAGEPDGSNRQTPSFDQVLTPGQMATRLPEGGPLVINNIKTPPLVVEKLGCAEFKYLCVEFRKGDSANPDYTAEFTQSEVEIGSADDDVIFTGDSLVHCREEKCPGKQNADKKNVKRLHFDINFIYFTD</sequence>
<dbReference type="SMART" id="SM00214">
    <property type="entry name" value="VWC"/>
    <property type="match status" value="1"/>
</dbReference>
<gene>
    <name evidence="2" type="ORF">BSL78_20957</name>
</gene>
<dbReference type="PANTHER" id="PTHR46439">
    <property type="entry name" value="CYSTEINE-RICH MOTOR NEURON 1 PROTEIN"/>
    <property type="match status" value="1"/>
</dbReference>
<protein>
    <recommendedName>
        <fullName evidence="1">VWFC domain-containing protein</fullName>
    </recommendedName>
</protein>
<proteinExistence type="predicted"/>
<evidence type="ECO:0000313" key="3">
    <source>
        <dbReference type="Proteomes" id="UP000230750"/>
    </source>
</evidence>
<dbReference type="Proteomes" id="UP000230750">
    <property type="component" value="Unassembled WGS sequence"/>
</dbReference>
<dbReference type="InterPro" id="IPR001007">
    <property type="entry name" value="VWF_dom"/>
</dbReference>
<comment type="caution">
    <text evidence="2">The sequence shown here is derived from an EMBL/GenBank/DDBJ whole genome shotgun (WGS) entry which is preliminary data.</text>
</comment>
<dbReference type="PANTHER" id="PTHR46439:SF3">
    <property type="entry name" value="RE54525P"/>
    <property type="match status" value="1"/>
</dbReference>
<dbReference type="EMBL" id="MRZV01000953">
    <property type="protein sequence ID" value="PIK42192.1"/>
    <property type="molecule type" value="Genomic_DNA"/>
</dbReference>
<accession>A0A2G8K2G2</accession>
<dbReference type="OrthoDB" id="9829321at2759"/>
<dbReference type="STRING" id="307972.A0A2G8K2G2"/>
<name>A0A2G8K2G2_STIJA</name>
<dbReference type="Gene3D" id="6.20.200.20">
    <property type="match status" value="1"/>
</dbReference>
<reference evidence="2 3" key="1">
    <citation type="journal article" date="2017" name="PLoS Biol.">
        <title>The sea cucumber genome provides insights into morphological evolution and visceral regeneration.</title>
        <authorList>
            <person name="Zhang X."/>
            <person name="Sun L."/>
            <person name="Yuan J."/>
            <person name="Sun Y."/>
            <person name="Gao Y."/>
            <person name="Zhang L."/>
            <person name="Li S."/>
            <person name="Dai H."/>
            <person name="Hamel J.F."/>
            <person name="Liu C."/>
            <person name="Yu Y."/>
            <person name="Liu S."/>
            <person name="Lin W."/>
            <person name="Guo K."/>
            <person name="Jin S."/>
            <person name="Xu P."/>
            <person name="Storey K.B."/>
            <person name="Huan P."/>
            <person name="Zhang T."/>
            <person name="Zhou Y."/>
            <person name="Zhang J."/>
            <person name="Lin C."/>
            <person name="Li X."/>
            <person name="Xing L."/>
            <person name="Huo D."/>
            <person name="Sun M."/>
            <person name="Wang L."/>
            <person name="Mercier A."/>
            <person name="Li F."/>
            <person name="Yang H."/>
            <person name="Xiang J."/>
        </authorList>
    </citation>
    <scope>NUCLEOTIDE SEQUENCE [LARGE SCALE GENOMIC DNA]</scope>
    <source>
        <strain evidence="2">Shaxun</strain>
        <tissue evidence="2">Muscle</tissue>
    </source>
</reference>
<dbReference type="AlphaFoldDB" id="A0A2G8K2G2"/>
<dbReference type="InterPro" id="IPR052624">
    <property type="entry name" value="CRIM1"/>
</dbReference>